<evidence type="ECO:0000313" key="2">
    <source>
        <dbReference type="Proteomes" id="UP000297638"/>
    </source>
</evidence>
<reference evidence="1 2" key="1">
    <citation type="submission" date="2019-03" db="EMBL/GenBank/DDBJ databases">
        <title>Glutamicibacter sp. LJH19 genome.</title>
        <authorList>
            <person name="Sinai Borker S."/>
            <person name="Kumar R."/>
        </authorList>
    </citation>
    <scope>NUCLEOTIDE SEQUENCE [LARGE SCALE GENOMIC DNA]</scope>
    <source>
        <strain evidence="1 2">LJH19</strain>
    </source>
</reference>
<dbReference type="Proteomes" id="UP000297638">
    <property type="component" value="Unassembled WGS sequence"/>
</dbReference>
<accession>A0A4Y8U1S2</accession>
<protein>
    <submittedName>
        <fullName evidence="1">Uncharacterized protein</fullName>
    </submittedName>
</protein>
<gene>
    <name evidence="1" type="ORF">EXY26_11200</name>
</gene>
<proteinExistence type="predicted"/>
<dbReference type="EMBL" id="SPDS01000001">
    <property type="protein sequence ID" value="TFH57507.1"/>
    <property type="molecule type" value="Genomic_DNA"/>
</dbReference>
<dbReference type="AlphaFoldDB" id="A0A4Y8U1S2"/>
<sequence length="229" mass="25214">MKDEKLLGLDEAASTLGVETKDLRSYLRQHRPKGAVQKPPQPGGNWHVSESLLTQLQFAGAPGLNIELKAIDEQTIESLEWSEWNSFEQTVDSAPVAPGVYMFRFAGECERGQEPIYVGQAGERSGKGIKGRLKIYSSGKGATSGMGKYAFDLGLADPQWLRGLLDEAERGEPRTIQQVARQAIDRLNLEGRWVICIHRKAALLLEAALIQKHHASLWNTAGIPKDAQA</sequence>
<organism evidence="1 2">
    <name type="scientific">Glutamicibacter arilaitensis</name>
    <dbReference type="NCBI Taxonomy" id="256701"/>
    <lineage>
        <taxon>Bacteria</taxon>
        <taxon>Bacillati</taxon>
        <taxon>Actinomycetota</taxon>
        <taxon>Actinomycetes</taxon>
        <taxon>Micrococcales</taxon>
        <taxon>Micrococcaceae</taxon>
        <taxon>Glutamicibacter</taxon>
    </lineage>
</organism>
<dbReference type="RefSeq" id="WP_013348703.1">
    <property type="nucleotide sequence ID" value="NZ_JBQEMF010000099.1"/>
</dbReference>
<comment type="caution">
    <text evidence="1">The sequence shown here is derived from an EMBL/GenBank/DDBJ whole genome shotgun (WGS) entry which is preliminary data.</text>
</comment>
<evidence type="ECO:0000313" key="1">
    <source>
        <dbReference type="EMBL" id="TFH57507.1"/>
    </source>
</evidence>
<dbReference type="GeneID" id="303187135"/>
<name>A0A4Y8U1S2_9MICC</name>